<comment type="catalytic activity">
    <reaction evidence="1">
        <text>a long-chain fatty acyl-CoA + 2 NADPH + 2 H(+) = a long-chain primary fatty alcohol + 2 NADP(+) + CoA</text>
        <dbReference type="Rhea" id="RHEA:52716"/>
        <dbReference type="ChEBI" id="CHEBI:15378"/>
        <dbReference type="ChEBI" id="CHEBI:57287"/>
        <dbReference type="ChEBI" id="CHEBI:57783"/>
        <dbReference type="ChEBI" id="CHEBI:58349"/>
        <dbReference type="ChEBI" id="CHEBI:77396"/>
        <dbReference type="ChEBI" id="CHEBI:83139"/>
        <dbReference type="EC" id="1.2.1.84"/>
    </reaction>
</comment>
<evidence type="ECO:0000313" key="3">
    <source>
        <dbReference type="EMBL" id="VVC31220.1"/>
    </source>
</evidence>
<keyword evidence="1" id="KW-0443">Lipid metabolism</keyword>
<dbReference type="InterPro" id="IPR013120">
    <property type="entry name" value="FAR_NAD-bd"/>
</dbReference>
<dbReference type="PANTHER" id="PTHR11011">
    <property type="entry name" value="MALE STERILITY PROTEIN 2-RELATED"/>
    <property type="match status" value="1"/>
</dbReference>
<evidence type="ECO:0000259" key="2">
    <source>
        <dbReference type="Pfam" id="PF07993"/>
    </source>
</evidence>
<feature type="domain" description="Thioester reductase (TE)" evidence="2">
    <location>
        <begin position="23"/>
        <end position="191"/>
    </location>
</feature>
<name>A0A5E4MGC8_9HEMI</name>
<dbReference type="InterPro" id="IPR026055">
    <property type="entry name" value="FAR"/>
</dbReference>
<dbReference type="GO" id="GO:0035336">
    <property type="term" value="P:long-chain fatty-acyl-CoA metabolic process"/>
    <property type="evidence" value="ECO:0007669"/>
    <property type="project" value="TreeGrafter"/>
</dbReference>
<proteinExistence type="inferred from homology"/>
<dbReference type="EMBL" id="CABPRJ010000651">
    <property type="protein sequence ID" value="VVC31220.1"/>
    <property type="molecule type" value="Genomic_DNA"/>
</dbReference>
<dbReference type="InterPro" id="IPR036291">
    <property type="entry name" value="NAD(P)-bd_dom_sf"/>
</dbReference>
<dbReference type="Gene3D" id="3.40.50.720">
    <property type="entry name" value="NAD(P)-binding Rossmann-like Domain"/>
    <property type="match status" value="1"/>
</dbReference>
<dbReference type="EC" id="1.2.1.84" evidence="1"/>
<sequence length="210" mass="23707">MPDTVDEPKSEIQQFFSGTNVFLTGATGIVGHVLVEKLLRTCYINKLYLLIRPKKNKEPQNRLNEMFSDTLFKRLAEDQPNFTEKVVVIVGDCYDPNLGLSAEDEELLVANIHVVIHCAATITFNGPLKRACFINVRSTRDLLLMAQRMPNLKSFVYVSTAFSNPNESLIKEIIYNCHIKAETLIDIVENLPESIVTSITPHCVHSKRSD</sequence>
<comment type="similarity">
    <text evidence="1">Belongs to the fatty acyl-CoA reductase family.</text>
</comment>
<keyword evidence="1" id="KW-0521">NADP</keyword>
<keyword evidence="4" id="KW-1185">Reference proteome</keyword>
<gene>
    <name evidence="3" type="ORF">CINCED_3A022445</name>
</gene>
<dbReference type="GO" id="GO:0102965">
    <property type="term" value="F:alcohol-forming long-chain fatty acyl-CoA reductase activity"/>
    <property type="evidence" value="ECO:0007669"/>
    <property type="project" value="UniProtKB-EC"/>
</dbReference>
<dbReference type="Pfam" id="PF07993">
    <property type="entry name" value="NAD_binding_4"/>
    <property type="match status" value="1"/>
</dbReference>
<dbReference type="SUPFAM" id="SSF51735">
    <property type="entry name" value="NAD(P)-binding Rossmann-fold domains"/>
    <property type="match status" value="1"/>
</dbReference>
<dbReference type="AlphaFoldDB" id="A0A5E4MGC8"/>
<reference evidence="3 4" key="1">
    <citation type="submission" date="2019-08" db="EMBL/GenBank/DDBJ databases">
        <authorList>
            <person name="Alioto T."/>
            <person name="Alioto T."/>
            <person name="Gomez Garrido J."/>
        </authorList>
    </citation>
    <scope>NUCLEOTIDE SEQUENCE [LARGE SCALE GENOMIC DNA]</scope>
</reference>
<dbReference type="PANTHER" id="PTHR11011:SF60">
    <property type="entry name" value="FATTY ACYL-COA REDUCTASE-RELATED"/>
    <property type="match status" value="1"/>
</dbReference>
<organism evidence="3 4">
    <name type="scientific">Cinara cedri</name>
    <dbReference type="NCBI Taxonomy" id="506608"/>
    <lineage>
        <taxon>Eukaryota</taxon>
        <taxon>Metazoa</taxon>
        <taxon>Ecdysozoa</taxon>
        <taxon>Arthropoda</taxon>
        <taxon>Hexapoda</taxon>
        <taxon>Insecta</taxon>
        <taxon>Pterygota</taxon>
        <taxon>Neoptera</taxon>
        <taxon>Paraneoptera</taxon>
        <taxon>Hemiptera</taxon>
        <taxon>Sternorrhyncha</taxon>
        <taxon>Aphidomorpha</taxon>
        <taxon>Aphidoidea</taxon>
        <taxon>Aphididae</taxon>
        <taxon>Lachninae</taxon>
        <taxon>Cinara</taxon>
    </lineage>
</organism>
<dbReference type="OrthoDB" id="429813at2759"/>
<dbReference type="Proteomes" id="UP000325440">
    <property type="component" value="Unassembled WGS sequence"/>
</dbReference>
<accession>A0A5E4MGC8</accession>
<comment type="function">
    <text evidence="1">Catalyzes the reduction of fatty acyl-CoA to fatty alcohols.</text>
</comment>
<keyword evidence="1" id="KW-0444">Lipid biosynthesis</keyword>
<keyword evidence="1" id="KW-0560">Oxidoreductase</keyword>
<protein>
    <recommendedName>
        <fullName evidence="1">Fatty acyl-CoA reductase</fullName>
        <ecNumber evidence="1">1.2.1.84</ecNumber>
    </recommendedName>
</protein>
<evidence type="ECO:0000313" key="4">
    <source>
        <dbReference type="Proteomes" id="UP000325440"/>
    </source>
</evidence>
<evidence type="ECO:0000256" key="1">
    <source>
        <dbReference type="RuleBase" id="RU363097"/>
    </source>
</evidence>
<dbReference type="GO" id="GO:0005777">
    <property type="term" value="C:peroxisome"/>
    <property type="evidence" value="ECO:0007669"/>
    <property type="project" value="TreeGrafter"/>
</dbReference>
<dbReference type="GO" id="GO:0080019">
    <property type="term" value="F:alcohol-forming very long-chain fatty acyl-CoA reductase activity"/>
    <property type="evidence" value="ECO:0007669"/>
    <property type="project" value="InterPro"/>
</dbReference>